<organism evidence="1 2">
    <name type="scientific">Gluconobacter cerinus</name>
    <dbReference type="NCBI Taxonomy" id="38307"/>
    <lineage>
        <taxon>Bacteria</taxon>
        <taxon>Pseudomonadati</taxon>
        <taxon>Pseudomonadota</taxon>
        <taxon>Alphaproteobacteria</taxon>
        <taxon>Acetobacterales</taxon>
        <taxon>Acetobacteraceae</taxon>
        <taxon>Gluconobacter</taxon>
    </lineage>
</organism>
<accession>A0A1B6VFA3</accession>
<evidence type="ECO:0000313" key="1">
    <source>
        <dbReference type="EMBL" id="OAJ65922.1"/>
    </source>
</evidence>
<dbReference type="EMBL" id="LUTU01000040">
    <property type="protein sequence ID" value="OAJ65922.1"/>
    <property type="molecule type" value="Genomic_DNA"/>
</dbReference>
<name>A0A1B6VFA3_9PROT</name>
<dbReference type="AlphaFoldDB" id="A0A1B6VFA3"/>
<dbReference type="Proteomes" id="UP000077786">
    <property type="component" value="Unassembled WGS sequence"/>
</dbReference>
<comment type="caution">
    <text evidence="1">The sequence shown here is derived from an EMBL/GenBank/DDBJ whole genome shotgun (WGS) entry which is preliminary data.</text>
</comment>
<protein>
    <submittedName>
        <fullName evidence="1">Uncharacterized protein</fullName>
    </submittedName>
</protein>
<reference evidence="1 2" key="1">
    <citation type="submission" date="2016-03" db="EMBL/GenBank/DDBJ databases">
        <title>Draft genome sequence of Gluconobacter cerinus strain CECT 9110.</title>
        <authorList>
            <person name="Sainz F."/>
            <person name="Mas A."/>
            <person name="Torija M.J."/>
        </authorList>
    </citation>
    <scope>NUCLEOTIDE SEQUENCE [LARGE SCALE GENOMIC DNA]</scope>
    <source>
        <strain evidence="1 2">CECT 9110</strain>
    </source>
</reference>
<gene>
    <name evidence="1" type="ORF">A0123_03443</name>
</gene>
<evidence type="ECO:0000313" key="2">
    <source>
        <dbReference type="Proteomes" id="UP000077786"/>
    </source>
</evidence>
<sequence>MPEASATARPVSRRIRWKQDRENGDEVCFIHELTALPFGKARIIAGVEILHAPDTDVRIVVGQPVSVTEEGRADAVFEGHHQCGVVLPRHLVRCAGPVGALFGDLAQTILRAGECEDCCDGSSHGKHPFLFSDASLRGADGWTGQWRALQGAGRVRPNHCGGQTACGGLCSYPTCRCVV</sequence>
<proteinExistence type="predicted"/>